<name>A0A974NHK2_9GAMM</name>
<dbReference type="GO" id="GO:0006508">
    <property type="term" value="P:proteolysis"/>
    <property type="evidence" value="ECO:0007669"/>
    <property type="project" value="UniProtKB-KW"/>
</dbReference>
<sequence>MLSKQIRIVLAITVLMVIIHIINMVLAGGLASYGVVPRQLDKLWGIFTSPWIHSGVLHLLGNLSCFVVLAWLCMLRSIRYFMLASLFIIVVGGLLLWVVGRTASHIGASGWIFGLWGLLLGNAYFDRTIKNILICILVMLLYGGFIFGLLPSAEVSFEGHITGMLSGILFAWLTVNNKSLKAALAVKQSR</sequence>
<dbReference type="Pfam" id="PF01694">
    <property type="entry name" value="Rhomboid"/>
    <property type="match status" value="1"/>
</dbReference>
<evidence type="ECO:0000256" key="1">
    <source>
        <dbReference type="ARBA" id="ARBA00004141"/>
    </source>
</evidence>
<keyword evidence="7 8" id="KW-0472">Membrane</keyword>
<evidence type="ECO:0000256" key="5">
    <source>
        <dbReference type="ARBA" id="ARBA00022801"/>
    </source>
</evidence>
<dbReference type="EMBL" id="CP067393">
    <property type="protein sequence ID" value="QQP86682.1"/>
    <property type="molecule type" value="Genomic_DNA"/>
</dbReference>
<evidence type="ECO:0000256" key="3">
    <source>
        <dbReference type="ARBA" id="ARBA00022670"/>
    </source>
</evidence>
<feature type="transmembrane region" description="Helical" evidence="8">
    <location>
        <begin position="132"/>
        <end position="151"/>
    </location>
</feature>
<feature type="transmembrane region" description="Helical" evidence="8">
    <location>
        <begin position="80"/>
        <end position="100"/>
    </location>
</feature>
<dbReference type="Proteomes" id="UP000595278">
    <property type="component" value="Chromosome"/>
</dbReference>
<dbReference type="PANTHER" id="PTHR43066:SF1">
    <property type="entry name" value="RHOMBOID PROTEIN 2"/>
    <property type="match status" value="1"/>
</dbReference>
<evidence type="ECO:0000259" key="9">
    <source>
        <dbReference type="Pfam" id="PF01694"/>
    </source>
</evidence>
<gene>
    <name evidence="10" type="ORF">JHT90_05440</name>
</gene>
<evidence type="ECO:0000256" key="4">
    <source>
        <dbReference type="ARBA" id="ARBA00022692"/>
    </source>
</evidence>
<dbReference type="SUPFAM" id="SSF144091">
    <property type="entry name" value="Rhomboid-like"/>
    <property type="match status" value="1"/>
</dbReference>
<dbReference type="KEGG" id="eaz:JHT90_05440"/>
<keyword evidence="5" id="KW-0378">Hydrolase</keyword>
<keyword evidence="11" id="KW-1185">Reference proteome</keyword>
<organism evidence="10 11">
    <name type="scientific">Entomomonas asaccharolytica</name>
    <dbReference type="NCBI Taxonomy" id="2785331"/>
    <lineage>
        <taxon>Bacteria</taxon>
        <taxon>Pseudomonadati</taxon>
        <taxon>Pseudomonadota</taxon>
        <taxon>Gammaproteobacteria</taxon>
        <taxon>Pseudomonadales</taxon>
        <taxon>Pseudomonadaceae</taxon>
        <taxon>Entomomonas</taxon>
    </lineage>
</organism>
<keyword evidence="3 10" id="KW-0645">Protease</keyword>
<reference evidence="10 11" key="1">
    <citation type="submission" date="2021-01" db="EMBL/GenBank/DDBJ databases">
        <title>Entomomonas sp. F2A isolated from a house cricket (Acheta domesticus).</title>
        <authorList>
            <person name="Spergser J."/>
            <person name="Busse H.-J."/>
        </authorList>
    </citation>
    <scope>NUCLEOTIDE SEQUENCE [LARGE SCALE GENOMIC DNA]</scope>
    <source>
        <strain evidence="10 11">F2A</strain>
    </source>
</reference>
<dbReference type="RefSeq" id="WP_201094994.1">
    <property type="nucleotide sequence ID" value="NZ_CP067393.1"/>
</dbReference>
<feature type="transmembrane region" description="Helical" evidence="8">
    <location>
        <begin position="51"/>
        <end position="73"/>
    </location>
</feature>
<accession>A0A974NHK2</accession>
<comment type="similarity">
    <text evidence="2">Belongs to the peptidase S54 family.</text>
</comment>
<feature type="domain" description="Peptidase S54 rhomboid" evidence="9">
    <location>
        <begin position="42"/>
        <end position="175"/>
    </location>
</feature>
<evidence type="ECO:0000256" key="6">
    <source>
        <dbReference type="ARBA" id="ARBA00022989"/>
    </source>
</evidence>
<dbReference type="GO" id="GO:0016020">
    <property type="term" value="C:membrane"/>
    <property type="evidence" value="ECO:0007669"/>
    <property type="project" value="UniProtKB-SubCell"/>
</dbReference>
<dbReference type="PANTHER" id="PTHR43066">
    <property type="entry name" value="RHOMBOID-RELATED PROTEIN"/>
    <property type="match status" value="1"/>
</dbReference>
<dbReference type="Gene3D" id="1.20.1540.10">
    <property type="entry name" value="Rhomboid-like"/>
    <property type="match status" value="1"/>
</dbReference>
<evidence type="ECO:0000256" key="2">
    <source>
        <dbReference type="ARBA" id="ARBA00009045"/>
    </source>
</evidence>
<dbReference type="AlphaFoldDB" id="A0A974NHK2"/>
<dbReference type="GO" id="GO:0004252">
    <property type="term" value="F:serine-type endopeptidase activity"/>
    <property type="evidence" value="ECO:0007669"/>
    <property type="project" value="InterPro"/>
</dbReference>
<evidence type="ECO:0000256" key="7">
    <source>
        <dbReference type="ARBA" id="ARBA00023136"/>
    </source>
</evidence>
<comment type="subcellular location">
    <subcellularLocation>
        <location evidence="1">Membrane</location>
        <topology evidence="1">Multi-pass membrane protein</topology>
    </subcellularLocation>
</comment>
<feature type="transmembrane region" description="Helical" evidence="8">
    <location>
        <begin position="157"/>
        <end position="175"/>
    </location>
</feature>
<protein>
    <submittedName>
        <fullName evidence="10">Rhomboid family intramembrane serine protease</fullName>
    </submittedName>
</protein>
<dbReference type="InterPro" id="IPR022764">
    <property type="entry name" value="Peptidase_S54_rhomboid_dom"/>
</dbReference>
<dbReference type="InterPro" id="IPR035952">
    <property type="entry name" value="Rhomboid-like_sf"/>
</dbReference>
<feature type="transmembrane region" description="Helical" evidence="8">
    <location>
        <begin position="106"/>
        <end position="125"/>
    </location>
</feature>
<evidence type="ECO:0000256" key="8">
    <source>
        <dbReference type="SAM" id="Phobius"/>
    </source>
</evidence>
<proteinExistence type="inferred from homology"/>
<keyword evidence="4 8" id="KW-0812">Transmembrane</keyword>
<evidence type="ECO:0000313" key="10">
    <source>
        <dbReference type="EMBL" id="QQP86682.1"/>
    </source>
</evidence>
<evidence type="ECO:0000313" key="11">
    <source>
        <dbReference type="Proteomes" id="UP000595278"/>
    </source>
</evidence>
<keyword evidence="6 8" id="KW-1133">Transmembrane helix</keyword>